<dbReference type="STRING" id="563176.SAMN04488090_0103"/>
<dbReference type="OrthoDB" id="9795084at2"/>
<evidence type="ECO:0000313" key="5">
    <source>
        <dbReference type="Proteomes" id="UP000198901"/>
    </source>
</evidence>
<gene>
    <name evidence="2" type="primary">ku</name>
    <name evidence="4" type="ORF">SAMN04488090_0103</name>
</gene>
<dbReference type="AlphaFoldDB" id="A0A1G9HKU8"/>
<accession>A0A1G9HKU8</accession>
<dbReference type="Proteomes" id="UP000198901">
    <property type="component" value="Unassembled WGS sequence"/>
</dbReference>
<dbReference type="InterPro" id="IPR006164">
    <property type="entry name" value="DNA_bd_Ku70/Ku80"/>
</dbReference>
<dbReference type="RefSeq" id="WP_093196461.1">
    <property type="nucleotide sequence ID" value="NZ_FNGS01000001.1"/>
</dbReference>
<evidence type="ECO:0000313" key="4">
    <source>
        <dbReference type="EMBL" id="SDL13608.1"/>
    </source>
</evidence>
<dbReference type="SMART" id="SM00559">
    <property type="entry name" value="Ku78"/>
    <property type="match status" value="1"/>
</dbReference>
<dbReference type="PIRSF" id="PIRSF006493">
    <property type="entry name" value="Prok_Ku"/>
    <property type="match status" value="1"/>
</dbReference>
<keyword evidence="2" id="KW-0234">DNA repair</keyword>
<dbReference type="Pfam" id="PF02735">
    <property type="entry name" value="Ku"/>
    <property type="match status" value="1"/>
</dbReference>
<keyword evidence="2" id="KW-0233">DNA recombination</keyword>
<dbReference type="CDD" id="cd00789">
    <property type="entry name" value="KU_like"/>
    <property type="match status" value="1"/>
</dbReference>
<dbReference type="Gene3D" id="2.40.290.10">
    <property type="match status" value="1"/>
</dbReference>
<reference evidence="4 5" key="1">
    <citation type="submission" date="2016-10" db="EMBL/GenBank/DDBJ databases">
        <authorList>
            <person name="de Groot N.N."/>
        </authorList>
    </citation>
    <scope>NUCLEOTIDE SEQUENCE [LARGE SCALE GENOMIC DNA]</scope>
    <source>
        <strain evidence="4 5">DSM 21668</strain>
    </source>
</reference>
<evidence type="ECO:0000256" key="2">
    <source>
        <dbReference type="HAMAP-Rule" id="MF_01875"/>
    </source>
</evidence>
<keyword evidence="2" id="KW-0227">DNA damage</keyword>
<dbReference type="InterPro" id="IPR009187">
    <property type="entry name" value="Prok_Ku"/>
</dbReference>
<dbReference type="PANTHER" id="PTHR41251:SF1">
    <property type="entry name" value="NON-HOMOLOGOUS END JOINING PROTEIN KU"/>
    <property type="match status" value="1"/>
</dbReference>
<protein>
    <recommendedName>
        <fullName evidence="2">Non-homologous end joining protein Ku</fullName>
    </recommendedName>
</protein>
<comment type="function">
    <text evidence="2">With LigD forms a non-homologous end joining (NHEJ) DNA repair enzyme, which repairs dsDNA breaks with reduced fidelity. Binds linear dsDNA with 5'- and 3'- overhangs but not closed circular dsDNA nor ssDNA. Recruits and stimulates the ligase activity of LigD.</text>
</comment>
<name>A0A1G9HKU8_9BACT</name>
<evidence type="ECO:0000259" key="3">
    <source>
        <dbReference type="SMART" id="SM00559"/>
    </source>
</evidence>
<evidence type="ECO:0000256" key="1">
    <source>
        <dbReference type="ARBA" id="ARBA00023125"/>
    </source>
</evidence>
<dbReference type="GO" id="GO:0006310">
    <property type="term" value="P:DNA recombination"/>
    <property type="evidence" value="ECO:0007669"/>
    <property type="project" value="UniProtKB-KW"/>
</dbReference>
<dbReference type="HAMAP" id="MF_01875">
    <property type="entry name" value="Prokaryotic_Ku"/>
    <property type="match status" value="1"/>
</dbReference>
<proteinExistence type="inferred from homology"/>
<dbReference type="PANTHER" id="PTHR41251">
    <property type="entry name" value="NON-HOMOLOGOUS END JOINING PROTEIN KU"/>
    <property type="match status" value="1"/>
</dbReference>
<dbReference type="EMBL" id="FNGS01000001">
    <property type="protein sequence ID" value="SDL13608.1"/>
    <property type="molecule type" value="Genomic_DNA"/>
</dbReference>
<keyword evidence="5" id="KW-1185">Reference proteome</keyword>
<comment type="similarity">
    <text evidence="2">Belongs to the prokaryotic Ku family.</text>
</comment>
<dbReference type="GO" id="GO:0006303">
    <property type="term" value="P:double-strand break repair via nonhomologous end joining"/>
    <property type="evidence" value="ECO:0007669"/>
    <property type="project" value="UniProtKB-UniRule"/>
</dbReference>
<sequence>MRAIWSGAIGFGLVNIPVKLLSATQEETLDLDMLDRRDHAAIKYHRVNADTGREVVWDDIVKGFKTDSGYVILEDSDFEQASPEQTKMIEIGEFVEETDIDPSFFETVYFLQPDKSGARAYALLRDALKKTGKAGVGSFVLRNRESPVLVRSSGNVLLLHRLRFANELRDPAEVTIPAARVRPDELKMAVDLIGQMSESFDPSRYHDTYNEKLLKLIRAKEKGKKPATKVVRVPTAESRDLLSRLRESLAGTTKKVS</sequence>
<organism evidence="4 5">
    <name type="scientific">Siphonobacter aquaeclarae</name>
    <dbReference type="NCBI Taxonomy" id="563176"/>
    <lineage>
        <taxon>Bacteria</taxon>
        <taxon>Pseudomonadati</taxon>
        <taxon>Bacteroidota</taxon>
        <taxon>Cytophagia</taxon>
        <taxon>Cytophagales</taxon>
        <taxon>Cytophagaceae</taxon>
        <taxon>Siphonobacter</taxon>
    </lineage>
</organism>
<dbReference type="GO" id="GO:0003690">
    <property type="term" value="F:double-stranded DNA binding"/>
    <property type="evidence" value="ECO:0007669"/>
    <property type="project" value="UniProtKB-UniRule"/>
</dbReference>
<dbReference type="SUPFAM" id="SSF100939">
    <property type="entry name" value="SPOC domain-like"/>
    <property type="match status" value="1"/>
</dbReference>
<dbReference type="InterPro" id="IPR016194">
    <property type="entry name" value="SPOC-like_C_dom_sf"/>
</dbReference>
<feature type="domain" description="Ku" evidence="3">
    <location>
        <begin position="52"/>
        <end position="179"/>
    </location>
</feature>
<keyword evidence="1 2" id="KW-0238">DNA-binding</keyword>
<dbReference type="NCBIfam" id="TIGR02772">
    <property type="entry name" value="Ku_bact"/>
    <property type="match status" value="1"/>
</dbReference>
<comment type="subunit">
    <text evidence="2">Homodimer. Interacts with LigD.</text>
</comment>